<accession>A0A5M6IG57</accession>
<dbReference type="RefSeq" id="WP_150061153.1">
    <property type="nucleotide sequence ID" value="NZ_JACHII010000003.1"/>
</dbReference>
<feature type="region of interest" description="Disordered" evidence="1">
    <location>
        <begin position="108"/>
        <end position="141"/>
    </location>
</feature>
<evidence type="ECO:0000313" key="2">
    <source>
        <dbReference type="EMBL" id="KAA5607142.1"/>
    </source>
</evidence>
<evidence type="ECO:0000256" key="1">
    <source>
        <dbReference type="SAM" id="MobiDB-lite"/>
    </source>
</evidence>
<reference evidence="2 3" key="1">
    <citation type="submission" date="2019-09" db="EMBL/GenBank/DDBJ databases">
        <title>Genome sequence of Roseospira marina, one of the more divergent members of the non-sulfur purple photosynthetic bacterial family, the Rhodospirillaceae.</title>
        <authorList>
            <person name="Meyer T."/>
            <person name="Kyndt J."/>
        </authorList>
    </citation>
    <scope>NUCLEOTIDE SEQUENCE [LARGE SCALE GENOMIC DNA]</scope>
    <source>
        <strain evidence="2 3">DSM 15113</strain>
    </source>
</reference>
<dbReference type="AlphaFoldDB" id="A0A5M6IG57"/>
<proteinExistence type="predicted"/>
<sequence>MSQFKVPANGVWTWSESVDVIPPGTSEPQSLTLTFRTVEDLPDLLNRNVSGALSNAEVVRALATDWDAAYEDGAPIPLDSDEAVPLLQQPWIAQPILKAYMASAGGQAAKNALTSGVPSPAPTTVPAPNRAERRAKASKKT</sequence>
<dbReference type="Proteomes" id="UP000324065">
    <property type="component" value="Unassembled WGS sequence"/>
</dbReference>
<dbReference type="OrthoDB" id="7371251at2"/>
<dbReference type="EMBL" id="VWPJ01000002">
    <property type="protein sequence ID" value="KAA5607142.1"/>
    <property type="molecule type" value="Genomic_DNA"/>
</dbReference>
<comment type="caution">
    <text evidence="2">The sequence shown here is derived from an EMBL/GenBank/DDBJ whole genome shotgun (WGS) entry which is preliminary data.</text>
</comment>
<name>A0A5M6IG57_9PROT</name>
<gene>
    <name evidence="2" type="ORF">F1188_04370</name>
</gene>
<evidence type="ECO:0000313" key="3">
    <source>
        <dbReference type="Proteomes" id="UP000324065"/>
    </source>
</evidence>
<protein>
    <submittedName>
        <fullName evidence="2">Uncharacterized protein</fullName>
    </submittedName>
</protein>
<organism evidence="2 3">
    <name type="scientific">Roseospira marina</name>
    <dbReference type="NCBI Taxonomy" id="140057"/>
    <lineage>
        <taxon>Bacteria</taxon>
        <taxon>Pseudomonadati</taxon>
        <taxon>Pseudomonadota</taxon>
        <taxon>Alphaproteobacteria</taxon>
        <taxon>Rhodospirillales</taxon>
        <taxon>Rhodospirillaceae</taxon>
        <taxon>Roseospira</taxon>
    </lineage>
</organism>
<keyword evidence="3" id="KW-1185">Reference proteome</keyword>